<accession>A0A3R9PTS5</accession>
<sequence>MSVLARVLWTALGAGMFLSAACACAQDLEPRSYSASPVGTSFAGVGLGRSSGDISFDPTIPVTNVTATIYAPVLGLGRTFGILGRQALLTAALPYAWGNLSGDVGNDETSIYRSGLADVKARFSINLRGSPAMTPAEFAKRTHRSFIIGTSLFITAPAGQYSGQKLINLGTNRWSFKPELGVSYPVKKLDLDLYGGAWFFMDNGNFYPGLMNRSQAPLTTLQGHVSYTVRRGLWLAVDSTWYGGGETTVNGGPPTERQSNSRLGATVSLPLGKSQSLKIAYSSGVSGTIGSKFNTVSVGWQHIWLDRRSK</sequence>
<evidence type="ECO:0000313" key="3">
    <source>
        <dbReference type="Proteomes" id="UP000269669"/>
    </source>
</evidence>
<keyword evidence="1" id="KW-0732">Signal</keyword>
<protein>
    <submittedName>
        <fullName evidence="2">Outer membrane putative beta-barrel porin/alpha-amylase</fullName>
    </submittedName>
</protein>
<evidence type="ECO:0000256" key="1">
    <source>
        <dbReference type="SAM" id="SignalP"/>
    </source>
</evidence>
<dbReference type="EMBL" id="RSDW01000001">
    <property type="protein sequence ID" value="RSL17712.1"/>
    <property type="molecule type" value="Genomic_DNA"/>
</dbReference>
<dbReference type="RefSeq" id="WP_125486162.1">
    <property type="nucleotide sequence ID" value="NZ_RSDW01000001.1"/>
</dbReference>
<keyword evidence="3" id="KW-1185">Reference proteome</keyword>
<dbReference type="PROSITE" id="PS51257">
    <property type="entry name" value="PROKAR_LIPOPROTEIN"/>
    <property type="match status" value="1"/>
</dbReference>
<dbReference type="InterPro" id="IPR025737">
    <property type="entry name" value="FApF"/>
</dbReference>
<organism evidence="2 3">
    <name type="scientific">Edaphobacter aggregans</name>
    <dbReference type="NCBI Taxonomy" id="570835"/>
    <lineage>
        <taxon>Bacteria</taxon>
        <taxon>Pseudomonadati</taxon>
        <taxon>Acidobacteriota</taxon>
        <taxon>Terriglobia</taxon>
        <taxon>Terriglobales</taxon>
        <taxon>Acidobacteriaceae</taxon>
        <taxon>Edaphobacter</taxon>
    </lineage>
</organism>
<feature type="chain" id="PRO_5018733884" evidence="1">
    <location>
        <begin position="26"/>
        <end position="310"/>
    </location>
</feature>
<feature type="signal peptide" evidence="1">
    <location>
        <begin position="1"/>
        <end position="25"/>
    </location>
</feature>
<name>A0A3R9PTS5_9BACT</name>
<dbReference type="AlphaFoldDB" id="A0A3R9PTS5"/>
<evidence type="ECO:0000313" key="2">
    <source>
        <dbReference type="EMBL" id="RSL17712.1"/>
    </source>
</evidence>
<comment type="caution">
    <text evidence="2">The sequence shown here is derived from an EMBL/GenBank/DDBJ whole genome shotgun (WGS) entry which is preliminary data.</text>
</comment>
<gene>
    <name evidence="2" type="ORF">EDE15_3251</name>
</gene>
<reference evidence="2 3" key="1">
    <citation type="submission" date="2018-12" db="EMBL/GenBank/DDBJ databases">
        <title>Sequencing of bacterial isolates from soil warming experiment in Harvard Forest, Massachusetts, USA.</title>
        <authorList>
            <person name="Deangelis K."/>
        </authorList>
    </citation>
    <scope>NUCLEOTIDE SEQUENCE [LARGE SCALE GENOMIC DNA]</scope>
    <source>
        <strain evidence="2 3">EB153</strain>
    </source>
</reference>
<dbReference type="OrthoDB" id="191143at2"/>
<proteinExistence type="predicted"/>
<dbReference type="Pfam" id="PF13557">
    <property type="entry name" value="Phenol_MetA_deg"/>
    <property type="match status" value="1"/>
</dbReference>
<dbReference type="Proteomes" id="UP000269669">
    <property type="component" value="Unassembled WGS sequence"/>
</dbReference>